<dbReference type="PANTHER" id="PTHR15549:SF26">
    <property type="entry name" value="AXIAL BUDDING PATTERN PROTEIN 2-RELATED"/>
    <property type="match status" value="1"/>
</dbReference>
<evidence type="ECO:0000256" key="3">
    <source>
        <dbReference type="ARBA" id="ARBA00022989"/>
    </source>
</evidence>
<dbReference type="Proteomes" id="UP000186955">
    <property type="component" value="Unassembled WGS sequence"/>
</dbReference>
<dbReference type="STRING" id="1316194.A0A1Q5TC42"/>
<accession>A0A1Q5TC42</accession>
<dbReference type="EMBL" id="MNBE01000683">
    <property type="protein sequence ID" value="OKO97797.1"/>
    <property type="molecule type" value="Genomic_DNA"/>
</dbReference>
<feature type="compositionally biased region" description="Basic and acidic residues" evidence="5">
    <location>
        <begin position="326"/>
        <end position="337"/>
    </location>
</feature>
<feature type="compositionally biased region" description="Low complexity" evidence="5">
    <location>
        <begin position="80"/>
        <end position="123"/>
    </location>
</feature>
<dbReference type="PANTHER" id="PTHR15549">
    <property type="entry name" value="PAIRED IMMUNOGLOBULIN-LIKE TYPE 2 RECEPTOR"/>
    <property type="match status" value="1"/>
</dbReference>
<proteinExistence type="predicted"/>
<evidence type="ECO:0000313" key="7">
    <source>
        <dbReference type="EMBL" id="OKO97797.1"/>
    </source>
</evidence>
<keyword evidence="2 6" id="KW-0812">Transmembrane</keyword>
<keyword evidence="8" id="KW-1185">Reference proteome</keyword>
<organism evidence="7 8">
    <name type="scientific">Penicillium subrubescens</name>
    <dbReference type="NCBI Taxonomy" id="1316194"/>
    <lineage>
        <taxon>Eukaryota</taxon>
        <taxon>Fungi</taxon>
        <taxon>Dikarya</taxon>
        <taxon>Ascomycota</taxon>
        <taxon>Pezizomycotina</taxon>
        <taxon>Eurotiomycetes</taxon>
        <taxon>Eurotiomycetidae</taxon>
        <taxon>Eurotiales</taxon>
        <taxon>Aspergillaceae</taxon>
        <taxon>Penicillium</taxon>
    </lineage>
</organism>
<evidence type="ECO:0000256" key="6">
    <source>
        <dbReference type="SAM" id="Phobius"/>
    </source>
</evidence>
<name>A0A1Q5TC42_9EURO</name>
<dbReference type="AlphaFoldDB" id="A0A1Q5TC42"/>
<comment type="subcellular location">
    <subcellularLocation>
        <location evidence="1">Membrane</location>
        <topology evidence="1">Single-pass membrane protein</topology>
    </subcellularLocation>
</comment>
<feature type="transmembrane region" description="Helical" evidence="6">
    <location>
        <begin position="160"/>
        <end position="182"/>
    </location>
</feature>
<dbReference type="OrthoDB" id="4364855at2759"/>
<comment type="caution">
    <text evidence="7">The sequence shown here is derived from an EMBL/GenBank/DDBJ whole genome shotgun (WGS) entry which is preliminary data.</text>
</comment>
<feature type="region of interest" description="Disordered" evidence="5">
    <location>
        <begin position="56"/>
        <end position="123"/>
    </location>
</feature>
<keyword evidence="3 6" id="KW-1133">Transmembrane helix</keyword>
<evidence type="ECO:0000256" key="1">
    <source>
        <dbReference type="ARBA" id="ARBA00004167"/>
    </source>
</evidence>
<evidence type="ECO:0000256" key="5">
    <source>
        <dbReference type="SAM" id="MobiDB-lite"/>
    </source>
</evidence>
<sequence>MDDSMNLDYLKRDPRWSPSEEDASIISSEPTVTWGTDAIATPVTAEASHMAAGGTWAAEAASSQEGLLESLGGSPSASITPAWSTTTTERTSTIPISTSSSSAVSESTTTPTTPTSTLSTTSPETAMTLTGTVVSTTSAVVETTAPGAYSGGGDSIKNKLAIAIPIAVVGLLIILALLFFFIRRRRRRTAHPPYEMSGTETPGVSTAALMATTPRIIAPPEPAATNLHQLPVIGVTGSSTHEITPGSASARSDDDARTELGIAMAVPMDQRLSATEHDLREFSRPVSSVSHRVSAGPPSAGLASVRMPFETQSSDENDAVSIISGERGRTDHDRDFDDMSSVSSFDDDHSPVEAPGQNFR</sequence>
<gene>
    <name evidence="7" type="ORF">PENSUB_9723</name>
</gene>
<keyword evidence="4 6" id="KW-0472">Membrane</keyword>
<evidence type="ECO:0008006" key="9">
    <source>
        <dbReference type="Google" id="ProtNLM"/>
    </source>
</evidence>
<dbReference type="GO" id="GO:0016020">
    <property type="term" value="C:membrane"/>
    <property type="evidence" value="ECO:0007669"/>
    <property type="project" value="UniProtKB-SubCell"/>
</dbReference>
<reference evidence="7 8" key="1">
    <citation type="submission" date="2016-10" db="EMBL/GenBank/DDBJ databases">
        <title>Genome sequence of the ascomycete fungus Penicillium subrubescens.</title>
        <authorList>
            <person name="De Vries R.P."/>
            <person name="Peng M."/>
            <person name="Dilokpimol A."/>
            <person name="Hilden K."/>
            <person name="Makela M.R."/>
            <person name="Grigoriev I."/>
            <person name="Riley R."/>
            <person name="Granchi Z."/>
        </authorList>
    </citation>
    <scope>NUCLEOTIDE SEQUENCE [LARGE SCALE GENOMIC DNA]</scope>
    <source>
        <strain evidence="7 8">CBS 132785</strain>
    </source>
</reference>
<evidence type="ECO:0000256" key="2">
    <source>
        <dbReference type="ARBA" id="ARBA00022692"/>
    </source>
</evidence>
<evidence type="ECO:0000313" key="8">
    <source>
        <dbReference type="Proteomes" id="UP000186955"/>
    </source>
</evidence>
<evidence type="ECO:0000256" key="4">
    <source>
        <dbReference type="ARBA" id="ARBA00023136"/>
    </source>
</evidence>
<dbReference type="GO" id="GO:0071944">
    <property type="term" value="C:cell periphery"/>
    <property type="evidence" value="ECO:0007669"/>
    <property type="project" value="UniProtKB-ARBA"/>
</dbReference>
<feature type="region of interest" description="Disordered" evidence="5">
    <location>
        <begin position="1"/>
        <end position="27"/>
    </location>
</feature>
<dbReference type="InterPro" id="IPR051694">
    <property type="entry name" value="Immunoregulatory_rcpt-like"/>
</dbReference>
<feature type="region of interest" description="Disordered" evidence="5">
    <location>
        <begin position="308"/>
        <end position="360"/>
    </location>
</feature>
<protein>
    <recommendedName>
        <fullName evidence="9">Mid2 domain-containing protein</fullName>
    </recommendedName>
</protein>